<organism evidence="2 3">
    <name type="scientific">Cavenderia fasciculata</name>
    <name type="common">Slime mold</name>
    <name type="synonym">Dictyostelium fasciculatum</name>
    <dbReference type="NCBI Taxonomy" id="261658"/>
    <lineage>
        <taxon>Eukaryota</taxon>
        <taxon>Amoebozoa</taxon>
        <taxon>Evosea</taxon>
        <taxon>Eumycetozoa</taxon>
        <taxon>Dictyostelia</taxon>
        <taxon>Acytosteliales</taxon>
        <taxon>Cavenderiaceae</taxon>
        <taxon>Cavenderia</taxon>
    </lineage>
</organism>
<keyword evidence="3" id="KW-1185">Reference proteome</keyword>
<sequence length="648" mass="71235">MTSNSINNLNHHNHNQKQKNKNFNNIEIISYNQPHKRSLDDMISTDEDTRVPFTTNNNNNNNNNNNSNNQHGYSQQIRSTSSSRSNSPLLIDDIQSPAISSPPIASSPSSMTSSSSSSSLSAVFGNKFTFSTSSQQQQQPTTSSSSSSTNSLSTIQKLDTIICNLREMCKKIDKCSPSARSHVWREFADLSVRDSFGIDISDLSLPEIPLFDSRSSAKITPFLNTLINEQTPHFQALQMLNLAFVSAQQKNFNLFKEFSPQTQDDESTVPSNPYLIPQLTTSNLWGISFQSVVQQLALLDYWSPQLDALSSSSRKQLWDVCNSLPLFKSTFGSQKQEKFSKVVGLWIENPIQNMSFITTLFGAIGYLVEFKVISNTFCYPTSITKVFTSNGNSAKIEDFSSTSTTPISSGGRKKYKKYHSSATASALAALHGVDGEIPSMSPISNSSPQISFDDQSDSEDESSNSSNSTLIITNNNINNNNNNTNNNNSNNHQINGVQQINVKSSPFSTTTHRTRSISHNSILNTTDCTNNIRNITTTATPVTTTTTTTTTRTSSVESLCAVSSLDALAMTATQFEELEDQQDSSSPTIISENHPSHPNSFQSLSDPPEVPSSMVADLSDDNTRVKKRRFSCSDVKTGVMNINNIICS</sequence>
<dbReference type="OMA" id="MSIFNIC"/>
<feature type="region of interest" description="Disordered" evidence="1">
    <location>
        <begin position="48"/>
        <end position="116"/>
    </location>
</feature>
<dbReference type="OrthoDB" id="21246at2759"/>
<name>F4PNX3_CACFS</name>
<reference evidence="3" key="1">
    <citation type="journal article" date="2011" name="Genome Res.">
        <title>Phylogeny-wide analysis of social amoeba genomes highlights ancient origins for complex intercellular communication.</title>
        <authorList>
            <person name="Heidel A.J."/>
            <person name="Lawal H.M."/>
            <person name="Felder M."/>
            <person name="Schilde C."/>
            <person name="Helps N.R."/>
            <person name="Tunggal B."/>
            <person name="Rivero F."/>
            <person name="John U."/>
            <person name="Schleicher M."/>
            <person name="Eichinger L."/>
            <person name="Platzer M."/>
            <person name="Noegel A.A."/>
            <person name="Schaap P."/>
            <person name="Gloeckner G."/>
        </authorList>
    </citation>
    <scope>NUCLEOTIDE SEQUENCE [LARGE SCALE GENOMIC DNA]</scope>
    <source>
        <strain evidence="3">SH3</strain>
    </source>
</reference>
<feature type="compositionally biased region" description="Basic residues" evidence="1">
    <location>
        <begin position="11"/>
        <end position="20"/>
    </location>
</feature>
<feature type="compositionally biased region" description="Low complexity" evidence="1">
    <location>
        <begin position="463"/>
        <end position="491"/>
    </location>
</feature>
<dbReference type="Proteomes" id="UP000007797">
    <property type="component" value="Unassembled WGS sequence"/>
</dbReference>
<feature type="compositionally biased region" description="Low complexity" evidence="1">
    <location>
        <begin position="1"/>
        <end position="10"/>
    </location>
</feature>
<dbReference type="RefSeq" id="XP_004361027.1">
    <property type="nucleotide sequence ID" value="XM_004360970.1"/>
</dbReference>
<feature type="region of interest" description="Disordered" evidence="1">
    <location>
        <begin position="131"/>
        <end position="150"/>
    </location>
</feature>
<feature type="compositionally biased region" description="Low complexity" evidence="1">
    <location>
        <begin position="438"/>
        <end position="451"/>
    </location>
</feature>
<feature type="compositionally biased region" description="Low complexity" evidence="1">
    <location>
        <begin position="96"/>
        <end position="116"/>
    </location>
</feature>
<evidence type="ECO:0000313" key="2">
    <source>
        <dbReference type="EMBL" id="EGG23176.1"/>
    </source>
</evidence>
<dbReference type="KEGG" id="dfa:DFA_05308"/>
<feature type="compositionally biased region" description="Polar residues" evidence="1">
    <location>
        <begin position="583"/>
        <end position="605"/>
    </location>
</feature>
<accession>F4PNX3</accession>
<feature type="region of interest" description="Disordered" evidence="1">
    <location>
        <begin position="1"/>
        <end position="23"/>
    </location>
</feature>
<feature type="compositionally biased region" description="Low complexity" evidence="1">
    <location>
        <begin position="56"/>
        <end position="87"/>
    </location>
</feature>
<feature type="region of interest" description="Disordered" evidence="1">
    <location>
        <begin position="577"/>
        <end position="612"/>
    </location>
</feature>
<proteinExistence type="predicted"/>
<dbReference type="AlphaFoldDB" id="F4PNX3"/>
<evidence type="ECO:0000313" key="3">
    <source>
        <dbReference type="Proteomes" id="UP000007797"/>
    </source>
</evidence>
<evidence type="ECO:0000256" key="1">
    <source>
        <dbReference type="SAM" id="MobiDB-lite"/>
    </source>
</evidence>
<feature type="region of interest" description="Disordered" evidence="1">
    <location>
        <begin position="438"/>
        <end position="493"/>
    </location>
</feature>
<dbReference type="GeneID" id="14875650"/>
<gene>
    <name evidence="2" type="ORF">DFA_05308</name>
</gene>
<dbReference type="EMBL" id="GL883008">
    <property type="protein sequence ID" value="EGG23176.1"/>
    <property type="molecule type" value="Genomic_DNA"/>
</dbReference>
<protein>
    <submittedName>
        <fullName evidence="2">Uncharacterized protein</fullName>
    </submittedName>
</protein>